<dbReference type="EMBL" id="NGJU01000027">
    <property type="protein sequence ID" value="RST91713.1"/>
    <property type="molecule type" value="Genomic_DNA"/>
</dbReference>
<accession>A0A429ZDG0</accession>
<dbReference type="SUPFAM" id="SSF57903">
    <property type="entry name" value="FYVE/PHD zinc finger"/>
    <property type="match status" value="1"/>
</dbReference>
<name>A0A429ZDG0_9ENTE</name>
<dbReference type="RefSeq" id="WP_126782158.1">
    <property type="nucleotide sequence ID" value="NZ_NGJU01000027.1"/>
</dbReference>
<evidence type="ECO:0000256" key="1">
    <source>
        <dbReference type="ARBA" id="ARBA00008007"/>
    </source>
</evidence>
<dbReference type="SUPFAM" id="SSF53271">
    <property type="entry name" value="PRTase-like"/>
    <property type="match status" value="1"/>
</dbReference>
<comment type="caution">
    <text evidence="2">The sequence shown here is derived from an EMBL/GenBank/DDBJ whole genome shotgun (WGS) entry which is preliminary data.</text>
</comment>
<dbReference type="InterPro" id="IPR011011">
    <property type="entry name" value="Znf_FYVE_PHD"/>
</dbReference>
<dbReference type="PANTHER" id="PTHR47505:SF1">
    <property type="entry name" value="DNA UTILIZATION PROTEIN YHGH"/>
    <property type="match status" value="1"/>
</dbReference>
<dbReference type="InterPro" id="IPR029057">
    <property type="entry name" value="PRTase-like"/>
</dbReference>
<keyword evidence="3" id="KW-1185">Reference proteome</keyword>
<dbReference type="InterPro" id="IPR051910">
    <property type="entry name" value="ComF/GntX_DNA_util-trans"/>
</dbReference>
<dbReference type="Gene3D" id="3.40.50.2020">
    <property type="match status" value="1"/>
</dbReference>
<evidence type="ECO:0000313" key="2">
    <source>
        <dbReference type="EMBL" id="RST91713.1"/>
    </source>
</evidence>
<dbReference type="OrthoDB" id="9779910at2"/>
<reference evidence="2 3" key="1">
    <citation type="submission" date="2017-05" db="EMBL/GenBank/DDBJ databases">
        <title>Vagococcus spp. assemblies.</title>
        <authorList>
            <person name="Gulvik C.A."/>
        </authorList>
    </citation>
    <scope>NUCLEOTIDE SEQUENCE [LARGE SCALE GENOMIC DNA]</scope>
    <source>
        <strain evidence="2 3">NCFB 2777</strain>
    </source>
</reference>
<evidence type="ECO:0000313" key="3">
    <source>
        <dbReference type="Proteomes" id="UP000287239"/>
    </source>
</evidence>
<sequence length="228" mass="26352">MKCLWCGNQIKEELTLKQLLSWQKIEASHCCQRCHSLFTKIIRRSACPFCGKGEQKRSCQECQIWQVAYGDIFNGNESLFHYDQGMKEWFQKYKFQGDQRLAQMFRQELQYFFKDKPGALIIPVPLSPKRLAKRGFNQVEMLLAAGEIPFEKLLLKKSETVEQTTKNREERLQTAQPFCLAQGGKQLIHNRKVILVDDVYTTGRTIFHGVACLKEAVPLSITSVTLAR</sequence>
<dbReference type="InterPro" id="IPR000836">
    <property type="entry name" value="PRTase_dom"/>
</dbReference>
<protein>
    <recommendedName>
        <fullName evidence="4">Phosphoribosyltransferase domain-containing protein</fullName>
    </recommendedName>
</protein>
<organism evidence="2 3">
    <name type="scientific">Vagococcus salmoninarum</name>
    <dbReference type="NCBI Taxonomy" id="2739"/>
    <lineage>
        <taxon>Bacteria</taxon>
        <taxon>Bacillati</taxon>
        <taxon>Bacillota</taxon>
        <taxon>Bacilli</taxon>
        <taxon>Lactobacillales</taxon>
        <taxon>Enterococcaceae</taxon>
        <taxon>Vagococcus</taxon>
    </lineage>
</organism>
<comment type="similarity">
    <text evidence="1">Belongs to the ComF/GntX family.</text>
</comment>
<dbReference type="AlphaFoldDB" id="A0A429ZDG0"/>
<gene>
    <name evidence="2" type="ORF">CBF35_13825</name>
</gene>
<proteinExistence type="inferred from homology"/>
<dbReference type="PANTHER" id="PTHR47505">
    <property type="entry name" value="DNA UTILIZATION PROTEIN YHGH"/>
    <property type="match status" value="1"/>
</dbReference>
<dbReference type="CDD" id="cd06223">
    <property type="entry name" value="PRTases_typeI"/>
    <property type="match status" value="1"/>
</dbReference>
<dbReference type="GeneID" id="98569423"/>
<dbReference type="Proteomes" id="UP000287239">
    <property type="component" value="Unassembled WGS sequence"/>
</dbReference>
<evidence type="ECO:0008006" key="4">
    <source>
        <dbReference type="Google" id="ProtNLM"/>
    </source>
</evidence>